<proteinExistence type="predicted"/>
<protein>
    <submittedName>
        <fullName evidence="1">Putative N-methyl-L-amino acid oxidase</fullName>
    </submittedName>
</protein>
<dbReference type="Proteomes" id="UP000011777">
    <property type="component" value="Unassembled WGS sequence"/>
</dbReference>
<organism evidence="1 2">
    <name type="scientific">Candida maltosa (strain Xu316)</name>
    <name type="common">Yeast</name>
    <dbReference type="NCBI Taxonomy" id="1245528"/>
    <lineage>
        <taxon>Eukaryota</taxon>
        <taxon>Fungi</taxon>
        <taxon>Dikarya</taxon>
        <taxon>Ascomycota</taxon>
        <taxon>Saccharomycotina</taxon>
        <taxon>Pichiomycetes</taxon>
        <taxon>Debaryomycetaceae</taxon>
        <taxon>Candida/Lodderomyces clade</taxon>
        <taxon>Candida</taxon>
    </lineage>
</organism>
<name>M3ITR7_CANMX</name>
<dbReference type="EMBL" id="AOGT01000422">
    <property type="protein sequence ID" value="EMG49991.1"/>
    <property type="molecule type" value="Genomic_DNA"/>
</dbReference>
<evidence type="ECO:0000313" key="2">
    <source>
        <dbReference type="Proteomes" id="UP000011777"/>
    </source>
</evidence>
<dbReference type="HOGENOM" id="CLU_2014961_0_0_1"/>
<reference evidence="1 2" key="1">
    <citation type="submission" date="2013-02" db="EMBL/GenBank/DDBJ databases">
        <title>Genome sequence of Candida maltosa Xu316, a potential industrial strain for xylitol and ethanol production.</title>
        <authorList>
            <person name="Yu J."/>
            <person name="Wang Q."/>
            <person name="Geng X."/>
            <person name="Bao W."/>
            <person name="He P."/>
            <person name="Cai J."/>
        </authorList>
    </citation>
    <scope>NUCLEOTIDE SEQUENCE [LARGE SCALE GENOMIC DNA]</scope>
    <source>
        <strain evidence="2">Xu316</strain>
    </source>
</reference>
<evidence type="ECO:0000313" key="1">
    <source>
        <dbReference type="EMBL" id="EMG49991.1"/>
    </source>
</evidence>
<comment type="caution">
    <text evidence="1">The sequence shown here is derived from an EMBL/GenBank/DDBJ whole genome shotgun (WGS) entry which is preliminary data.</text>
</comment>
<keyword evidence="2" id="KW-1185">Reference proteome</keyword>
<gene>
    <name evidence="1" type="ORF">G210_5016</name>
</gene>
<accession>M3ITR7</accession>
<sequence length="123" mass="13821">MISVTLSSLKVFSCVPVFMAKTHTTNYTIGSISLAFISSVSDSLEKYSNPEVVCSFPNLLQSWVIETRKILSGEPLFKQFQCLEILTLRYANMDFLRCVPLSVSRLKIDEYYANNGPDPTDPV</sequence>
<dbReference type="AlphaFoldDB" id="M3ITR7"/>